<evidence type="ECO:0000256" key="10">
    <source>
        <dbReference type="ARBA" id="ARBA00023136"/>
    </source>
</evidence>
<feature type="chain" id="PRO_5024838457" description="Nuclear fusion protein KAR5" evidence="15">
    <location>
        <begin position="27"/>
        <end position="560"/>
    </location>
</feature>
<dbReference type="PANTHER" id="PTHR28012">
    <property type="entry name" value="NUCLEAR FUSION PROTEIN KAR5"/>
    <property type="match status" value="1"/>
</dbReference>
<dbReference type="AlphaFoldDB" id="A0A5N5D885"/>
<dbReference type="PANTHER" id="PTHR28012:SF1">
    <property type="entry name" value="NUCLEAR FUSION PROTEIN KAR5"/>
    <property type="match status" value="1"/>
</dbReference>
<dbReference type="GO" id="GO:0031965">
    <property type="term" value="C:nuclear membrane"/>
    <property type="evidence" value="ECO:0007669"/>
    <property type="project" value="UniProtKB-SubCell"/>
</dbReference>
<dbReference type="InterPro" id="IPR007292">
    <property type="entry name" value="Nuclear_fusion_Kar5"/>
</dbReference>
<keyword evidence="11" id="KW-0325">Glycoprotein</keyword>
<evidence type="ECO:0000313" key="17">
    <source>
        <dbReference type="Proteomes" id="UP000325902"/>
    </source>
</evidence>
<feature type="transmembrane region" description="Helical" evidence="14">
    <location>
        <begin position="509"/>
        <end position="533"/>
    </location>
</feature>
<name>A0A5N5D885_9PEZI</name>
<evidence type="ECO:0000256" key="8">
    <source>
        <dbReference type="ARBA" id="ARBA00022824"/>
    </source>
</evidence>
<comment type="subcellular location">
    <subcellularLocation>
        <location evidence="3">Endoplasmic reticulum membrane</location>
    </subcellularLocation>
    <subcellularLocation>
        <location evidence="2">Nucleus membrane</location>
    </subcellularLocation>
</comment>
<feature type="coiled-coil region" evidence="13">
    <location>
        <begin position="302"/>
        <end position="336"/>
    </location>
</feature>
<dbReference type="GO" id="GO:0005789">
    <property type="term" value="C:endoplasmic reticulum membrane"/>
    <property type="evidence" value="ECO:0007669"/>
    <property type="project" value="UniProtKB-SubCell"/>
</dbReference>
<organism evidence="16 17">
    <name type="scientific">Lasiodiplodia theobromae</name>
    <dbReference type="NCBI Taxonomy" id="45133"/>
    <lineage>
        <taxon>Eukaryota</taxon>
        <taxon>Fungi</taxon>
        <taxon>Dikarya</taxon>
        <taxon>Ascomycota</taxon>
        <taxon>Pezizomycotina</taxon>
        <taxon>Dothideomycetes</taxon>
        <taxon>Dothideomycetes incertae sedis</taxon>
        <taxon>Botryosphaeriales</taxon>
        <taxon>Botryosphaeriaceae</taxon>
        <taxon>Lasiodiplodia</taxon>
    </lineage>
</organism>
<keyword evidence="10 14" id="KW-0472">Membrane</keyword>
<keyword evidence="17" id="KW-1185">Reference proteome</keyword>
<dbReference type="OrthoDB" id="5311848at2759"/>
<evidence type="ECO:0000256" key="13">
    <source>
        <dbReference type="SAM" id="Coils"/>
    </source>
</evidence>
<evidence type="ECO:0000256" key="9">
    <source>
        <dbReference type="ARBA" id="ARBA00022989"/>
    </source>
</evidence>
<dbReference type="GO" id="GO:0048288">
    <property type="term" value="P:nuclear membrane fusion involved in karyogamy"/>
    <property type="evidence" value="ECO:0007669"/>
    <property type="project" value="InterPro"/>
</dbReference>
<evidence type="ECO:0000256" key="14">
    <source>
        <dbReference type="SAM" id="Phobius"/>
    </source>
</evidence>
<feature type="transmembrane region" description="Helical" evidence="14">
    <location>
        <begin position="440"/>
        <end position="460"/>
    </location>
</feature>
<keyword evidence="8" id="KW-0256">Endoplasmic reticulum</keyword>
<comment type="similarity">
    <text evidence="4">Belongs to the KAR5 family.</text>
</comment>
<proteinExistence type="inferred from homology"/>
<keyword evidence="13" id="KW-0175">Coiled coil</keyword>
<evidence type="ECO:0000256" key="11">
    <source>
        <dbReference type="ARBA" id="ARBA00023180"/>
    </source>
</evidence>
<keyword evidence="9 14" id="KW-1133">Transmembrane helix</keyword>
<evidence type="ECO:0000256" key="12">
    <source>
        <dbReference type="ARBA" id="ARBA00023242"/>
    </source>
</evidence>
<gene>
    <name evidence="16" type="ORF">DBV05_g7424</name>
</gene>
<evidence type="ECO:0000256" key="5">
    <source>
        <dbReference type="ARBA" id="ARBA00022459"/>
    </source>
</evidence>
<evidence type="ECO:0000256" key="4">
    <source>
        <dbReference type="ARBA" id="ARBA00010473"/>
    </source>
</evidence>
<evidence type="ECO:0000313" key="16">
    <source>
        <dbReference type="EMBL" id="KAB2573919.1"/>
    </source>
</evidence>
<evidence type="ECO:0000256" key="3">
    <source>
        <dbReference type="ARBA" id="ARBA00004586"/>
    </source>
</evidence>
<dbReference type="EMBL" id="VCHE01000051">
    <property type="protein sequence ID" value="KAB2573919.1"/>
    <property type="molecule type" value="Genomic_DNA"/>
</dbReference>
<comment type="caution">
    <text evidence="16">The sequence shown here is derived from an EMBL/GenBank/DDBJ whole genome shotgun (WGS) entry which is preliminary data.</text>
</comment>
<accession>A0A5N5D885</accession>
<evidence type="ECO:0000256" key="1">
    <source>
        <dbReference type="ARBA" id="ARBA00003389"/>
    </source>
</evidence>
<protein>
    <recommendedName>
        <fullName evidence="18">Nuclear fusion protein KAR5</fullName>
    </recommendedName>
</protein>
<keyword evidence="6 14" id="KW-0812">Transmembrane</keyword>
<evidence type="ECO:0000256" key="7">
    <source>
        <dbReference type="ARBA" id="ARBA00022729"/>
    </source>
</evidence>
<keyword evidence="12" id="KW-0539">Nucleus</keyword>
<keyword evidence="5" id="KW-0415">Karyogamy</keyword>
<sequence length="560" mass="61855">MLCKIFFNAFVLTLLVSGLFSRTVLGVKPSQIEVASLEPLDARPRNDLSSMLRRAPFHEARVFEVARKHIQEIESSPACHQLATSALIDSCQSFSSMPGQDTAQPKENPLDQARQEYAARLAVCELQGIKSGIPKECSPFVPSRQACPRISLKGFFRKNASSQDEPKRACYPEFTSRQLKQCIDTLFDHAQRWTSYSNAQTNAIVICQASRGAVENEEHLQKLQDAFQSQAKVSEALSRAVQETEDRLAQHHSFTEAVRQFQHDLATRNEAALAKVDSVVARLVGKFDSAAGALLGIFSHSMSTATEQTQKLSDNINAANEEVEQTRTVLQALHNEAVLRDQERTTAQDLALRDNQVLASEVQASLESVRDITVHALAERLRGVEAALIHYLNTQQQALDDQQVFREVQSRIMENQLIIDTSLASQHELIEEQSHKLAEMTFGGLGNTVATYVGLSLFIILLSRASLVLAAAAATGIGAVSMVGLRPITSLYSWMTSSHLTITPWAFRLISYTAGIGTVAVLLYLTIVGGSFIRNFMISRTTSNTMLDIEVKRESSVYDV</sequence>
<comment type="function">
    <text evidence="1">Required for nuclear membrane fusion during karyogamy.</text>
</comment>
<dbReference type="Proteomes" id="UP000325902">
    <property type="component" value="Unassembled WGS sequence"/>
</dbReference>
<reference evidence="16 17" key="1">
    <citation type="journal article" date="2019" name="Sci. Rep.">
        <title>A multi-omics analysis of the grapevine pathogen Lasiodiplodia theobromae reveals that temperature affects the expression of virulence- and pathogenicity-related genes.</title>
        <authorList>
            <person name="Felix C."/>
            <person name="Meneses R."/>
            <person name="Goncalves M.F.M."/>
            <person name="Tilleman L."/>
            <person name="Duarte A.S."/>
            <person name="Jorrin-Novo J.V."/>
            <person name="Van de Peer Y."/>
            <person name="Deforce D."/>
            <person name="Van Nieuwerburgh F."/>
            <person name="Esteves A.C."/>
            <person name="Alves A."/>
        </authorList>
    </citation>
    <scope>NUCLEOTIDE SEQUENCE [LARGE SCALE GENOMIC DNA]</scope>
    <source>
        <strain evidence="16 17">LA-SOL3</strain>
    </source>
</reference>
<dbReference type="GO" id="GO:0000742">
    <property type="term" value="P:karyogamy involved in conjugation with cellular fusion"/>
    <property type="evidence" value="ECO:0007669"/>
    <property type="project" value="InterPro"/>
</dbReference>
<evidence type="ECO:0008006" key="18">
    <source>
        <dbReference type="Google" id="ProtNLM"/>
    </source>
</evidence>
<feature type="signal peptide" evidence="15">
    <location>
        <begin position="1"/>
        <end position="26"/>
    </location>
</feature>
<feature type="transmembrane region" description="Helical" evidence="14">
    <location>
        <begin position="467"/>
        <end position="489"/>
    </location>
</feature>
<evidence type="ECO:0000256" key="2">
    <source>
        <dbReference type="ARBA" id="ARBA00004126"/>
    </source>
</evidence>
<evidence type="ECO:0000256" key="15">
    <source>
        <dbReference type="SAM" id="SignalP"/>
    </source>
</evidence>
<evidence type="ECO:0000256" key="6">
    <source>
        <dbReference type="ARBA" id="ARBA00022692"/>
    </source>
</evidence>
<keyword evidence="7 15" id="KW-0732">Signal</keyword>